<dbReference type="AlphaFoldDB" id="A0A328DMR9"/>
<evidence type="ECO:0000313" key="1">
    <source>
        <dbReference type="EMBL" id="RAL45323.1"/>
    </source>
</evidence>
<gene>
    <name evidence="1" type="ORF">DM860_014733</name>
</gene>
<sequence>MDLIIHRCKTYPDSFTLKIGAKTKTILEGVCLGDNIAVNGTCLIVKNSTLDRPDSWPAWLRRPCGRPPLESWNADLKSIWRGL</sequence>
<dbReference type="Proteomes" id="UP000249390">
    <property type="component" value="Unassembled WGS sequence"/>
</dbReference>
<name>A0A328DMR9_9ASTE</name>
<accession>A0A328DMR9</accession>
<dbReference type="SUPFAM" id="SSF63380">
    <property type="entry name" value="Riboflavin synthase domain-like"/>
    <property type="match status" value="1"/>
</dbReference>
<organism evidence="1 2">
    <name type="scientific">Cuscuta australis</name>
    <dbReference type="NCBI Taxonomy" id="267555"/>
    <lineage>
        <taxon>Eukaryota</taxon>
        <taxon>Viridiplantae</taxon>
        <taxon>Streptophyta</taxon>
        <taxon>Embryophyta</taxon>
        <taxon>Tracheophyta</taxon>
        <taxon>Spermatophyta</taxon>
        <taxon>Magnoliopsida</taxon>
        <taxon>eudicotyledons</taxon>
        <taxon>Gunneridae</taxon>
        <taxon>Pentapetalae</taxon>
        <taxon>asterids</taxon>
        <taxon>lamiids</taxon>
        <taxon>Solanales</taxon>
        <taxon>Convolvulaceae</taxon>
        <taxon>Cuscuteae</taxon>
        <taxon>Cuscuta</taxon>
        <taxon>Cuscuta subgen. Grammica</taxon>
        <taxon>Cuscuta sect. Cleistogrammica</taxon>
    </lineage>
</organism>
<comment type="caution">
    <text evidence="1">The sequence shown here is derived from an EMBL/GenBank/DDBJ whole genome shotgun (WGS) entry which is preliminary data.</text>
</comment>
<protein>
    <recommendedName>
        <fullName evidence="3">Lumazine-binding domain-containing protein</fullName>
    </recommendedName>
</protein>
<evidence type="ECO:0000313" key="2">
    <source>
        <dbReference type="Proteomes" id="UP000249390"/>
    </source>
</evidence>
<proteinExistence type="predicted"/>
<keyword evidence="2" id="KW-1185">Reference proteome</keyword>
<dbReference type="EMBL" id="NQVE01000135">
    <property type="protein sequence ID" value="RAL45323.1"/>
    <property type="molecule type" value="Genomic_DNA"/>
</dbReference>
<dbReference type="InterPro" id="IPR017938">
    <property type="entry name" value="Riboflavin_synthase-like_b-brl"/>
</dbReference>
<evidence type="ECO:0008006" key="3">
    <source>
        <dbReference type="Google" id="ProtNLM"/>
    </source>
</evidence>
<reference evidence="1 2" key="1">
    <citation type="submission" date="2018-06" db="EMBL/GenBank/DDBJ databases">
        <title>The Genome of Cuscuta australis (Dodder) Provides Insight into the Evolution of Plant Parasitism.</title>
        <authorList>
            <person name="Liu H."/>
        </authorList>
    </citation>
    <scope>NUCLEOTIDE SEQUENCE [LARGE SCALE GENOMIC DNA]</scope>
    <source>
        <strain evidence="2">cv. Yunnan</strain>
        <tissue evidence="1">Vines</tissue>
    </source>
</reference>